<accession>A0A3N3DTJ1</accession>
<evidence type="ECO:0000256" key="5">
    <source>
        <dbReference type="ARBA" id="ARBA00023136"/>
    </source>
</evidence>
<dbReference type="PANTHER" id="PTHR30086:SF20">
    <property type="entry name" value="ARGININE EXPORTER PROTEIN ARGO-RELATED"/>
    <property type="match status" value="1"/>
</dbReference>
<dbReference type="InterPro" id="IPR001123">
    <property type="entry name" value="LeuE-type"/>
</dbReference>
<dbReference type="Proteomes" id="UP000278792">
    <property type="component" value="Unassembled WGS sequence"/>
</dbReference>
<keyword evidence="3 6" id="KW-0812">Transmembrane</keyword>
<feature type="transmembrane region" description="Helical" evidence="6">
    <location>
        <begin position="64"/>
        <end position="81"/>
    </location>
</feature>
<evidence type="ECO:0000313" key="8">
    <source>
        <dbReference type="Proteomes" id="UP000278792"/>
    </source>
</evidence>
<dbReference type="GO" id="GO:0033228">
    <property type="term" value="P:cysteine export across plasma membrane"/>
    <property type="evidence" value="ECO:0007669"/>
    <property type="project" value="TreeGrafter"/>
</dbReference>
<feature type="transmembrane region" description="Helical" evidence="6">
    <location>
        <begin position="177"/>
        <end position="198"/>
    </location>
</feature>
<evidence type="ECO:0000256" key="3">
    <source>
        <dbReference type="ARBA" id="ARBA00022692"/>
    </source>
</evidence>
<dbReference type="RefSeq" id="WP_123783602.1">
    <property type="nucleotide sequence ID" value="NZ_RKIK01000113.1"/>
</dbReference>
<evidence type="ECO:0000256" key="2">
    <source>
        <dbReference type="ARBA" id="ARBA00022475"/>
    </source>
</evidence>
<evidence type="ECO:0000313" key="7">
    <source>
        <dbReference type="EMBL" id="ROV57803.1"/>
    </source>
</evidence>
<organism evidence="7 8">
    <name type="scientific">Vibrio ponticus</name>
    <dbReference type="NCBI Taxonomy" id="265668"/>
    <lineage>
        <taxon>Bacteria</taxon>
        <taxon>Pseudomonadati</taxon>
        <taxon>Pseudomonadota</taxon>
        <taxon>Gammaproteobacteria</taxon>
        <taxon>Vibrionales</taxon>
        <taxon>Vibrionaceae</taxon>
        <taxon>Vibrio</taxon>
    </lineage>
</organism>
<keyword evidence="4 6" id="KW-1133">Transmembrane helix</keyword>
<gene>
    <name evidence="7" type="ORF">EGH82_21360</name>
</gene>
<comment type="subcellular location">
    <subcellularLocation>
        <location evidence="1">Cell membrane</location>
        <topology evidence="1">Multi-pass membrane protein</topology>
    </subcellularLocation>
</comment>
<feature type="transmembrane region" description="Helical" evidence="6">
    <location>
        <begin position="35"/>
        <end position="55"/>
    </location>
</feature>
<reference evidence="7 8" key="1">
    <citation type="submission" date="2018-11" db="EMBL/GenBank/DDBJ databases">
        <title>Vibrio ponticus strain CAIM 1751 pathogenic for the snapper Lutjanus guttatus.</title>
        <authorList>
            <person name="Soto-Rodriguez S."/>
            <person name="Lozano-Olvera R."/>
            <person name="Gomez-Gil B."/>
        </authorList>
    </citation>
    <scope>NUCLEOTIDE SEQUENCE [LARGE SCALE GENOMIC DNA]</scope>
    <source>
        <strain evidence="7 8">CAIM 1751</strain>
    </source>
</reference>
<dbReference type="PANTHER" id="PTHR30086">
    <property type="entry name" value="ARGININE EXPORTER PROTEIN ARGO"/>
    <property type="match status" value="1"/>
</dbReference>
<keyword evidence="2" id="KW-1003">Cell membrane</keyword>
<comment type="caution">
    <text evidence="7">The sequence shown here is derived from an EMBL/GenBank/DDBJ whole genome shotgun (WGS) entry which is preliminary data.</text>
</comment>
<proteinExistence type="predicted"/>
<evidence type="ECO:0000256" key="4">
    <source>
        <dbReference type="ARBA" id="ARBA00022989"/>
    </source>
</evidence>
<sequence length="200" mass="21776">MTEIFIYALAIMYSPGPVNFLGLHSGLSGLFKHSFGYFFGVGSAMLLLFLCFGYLGEEYVQPSFLPYFAALGCSYILYIAYKVGCSTVEIGNKSQPSKLTYWDGLGLQLLNPKGVVATLPISTVQFPSANIDGWNILFWSVVLALLATGAPTSYAALGSILGRKLQSSSILNAFNKLMALLLVYVAFSIGYEHIYLTIND</sequence>
<dbReference type="AlphaFoldDB" id="A0A3N3DTJ1"/>
<protein>
    <submittedName>
        <fullName evidence="7">Transporter</fullName>
    </submittedName>
</protein>
<dbReference type="Pfam" id="PF01810">
    <property type="entry name" value="LysE"/>
    <property type="match status" value="1"/>
</dbReference>
<evidence type="ECO:0000256" key="1">
    <source>
        <dbReference type="ARBA" id="ARBA00004651"/>
    </source>
</evidence>
<dbReference type="EMBL" id="RKIK01000113">
    <property type="protein sequence ID" value="ROV57803.1"/>
    <property type="molecule type" value="Genomic_DNA"/>
</dbReference>
<dbReference type="GO" id="GO:0005886">
    <property type="term" value="C:plasma membrane"/>
    <property type="evidence" value="ECO:0007669"/>
    <property type="project" value="UniProtKB-SubCell"/>
</dbReference>
<feature type="transmembrane region" description="Helical" evidence="6">
    <location>
        <begin position="136"/>
        <end position="157"/>
    </location>
</feature>
<evidence type="ECO:0000256" key="6">
    <source>
        <dbReference type="SAM" id="Phobius"/>
    </source>
</evidence>
<name>A0A3N3DTJ1_9VIBR</name>
<dbReference type="GO" id="GO:0015171">
    <property type="term" value="F:amino acid transmembrane transporter activity"/>
    <property type="evidence" value="ECO:0007669"/>
    <property type="project" value="TreeGrafter"/>
</dbReference>
<keyword evidence="5 6" id="KW-0472">Membrane</keyword>